<name>A0A9X2F8A0_9BACT</name>
<reference evidence="2" key="1">
    <citation type="submission" date="2022-06" db="EMBL/GenBank/DDBJ databases">
        <title>Aeoliella straminimaris, a novel planctomycete from sediments.</title>
        <authorList>
            <person name="Vitorino I.R."/>
            <person name="Lage O.M."/>
        </authorList>
    </citation>
    <scope>NUCLEOTIDE SEQUENCE</scope>
    <source>
        <strain evidence="2">ICT_H6.2</strain>
    </source>
</reference>
<dbReference type="AlphaFoldDB" id="A0A9X2F8A0"/>
<dbReference type="RefSeq" id="WP_252852221.1">
    <property type="nucleotide sequence ID" value="NZ_JAMXLR010000033.1"/>
</dbReference>
<keyword evidence="1" id="KW-0732">Signal</keyword>
<protein>
    <recommendedName>
        <fullName evidence="4">Secreted protein</fullName>
    </recommendedName>
</protein>
<feature type="chain" id="PRO_5040868415" description="Secreted protein" evidence="1">
    <location>
        <begin position="23"/>
        <end position="222"/>
    </location>
</feature>
<dbReference type="Proteomes" id="UP001155241">
    <property type="component" value="Unassembled WGS sequence"/>
</dbReference>
<accession>A0A9X2F8A0</accession>
<feature type="signal peptide" evidence="1">
    <location>
        <begin position="1"/>
        <end position="22"/>
    </location>
</feature>
<gene>
    <name evidence="2" type="ORF">NG895_09365</name>
</gene>
<sequence>MKWCWILVGLMATLATRVSVGAENSPGHFVVALRLPEWKSMHFDDSDQAKEHAEAVKKMGAEVRINEHEGHIDVRYRTNGWKALRVKTDDLAHSWNDWLRKSGFETLHGHDPDHVHQDPAGHDLVHAPAEVVLVRTTGWVSQHVGDAADAADFAVIAEALRCEVQKADHSGHTDVRFRCPEWTAVEFPTHEAAAAWTEWFASRGFQARHQHNAYASPAAHSH</sequence>
<evidence type="ECO:0000313" key="2">
    <source>
        <dbReference type="EMBL" id="MCO6044115.1"/>
    </source>
</evidence>
<dbReference type="EMBL" id="JAMXLR010000033">
    <property type="protein sequence ID" value="MCO6044115.1"/>
    <property type="molecule type" value="Genomic_DNA"/>
</dbReference>
<evidence type="ECO:0008006" key="4">
    <source>
        <dbReference type="Google" id="ProtNLM"/>
    </source>
</evidence>
<proteinExistence type="predicted"/>
<evidence type="ECO:0000256" key="1">
    <source>
        <dbReference type="SAM" id="SignalP"/>
    </source>
</evidence>
<evidence type="ECO:0000313" key="3">
    <source>
        <dbReference type="Proteomes" id="UP001155241"/>
    </source>
</evidence>
<comment type="caution">
    <text evidence="2">The sequence shown here is derived from an EMBL/GenBank/DDBJ whole genome shotgun (WGS) entry which is preliminary data.</text>
</comment>
<organism evidence="2 3">
    <name type="scientific">Aeoliella straminimaris</name>
    <dbReference type="NCBI Taxonomy" id="2954799"/>
    <lineage>
        <taxon>Bacteria</taxon>
        <taxon>Pseudomonadati</taxon>
        <taxon>Planctomycetota</taxon>
        <taxon>Planctomycetia</taxon>
        <taxon>Pirellulales</taxon>
        <taxon>Lacipirellulaceae</taxon>
        <taxon>Aeoliella</taxon>
    </lineage>
</organism>
<keyword evidence="3" id="KW-1185">Reference proteome</keyword>